<organism evidence="5 6">
    <name type="scientific">Halalkaliarchaeum desulfuricum</name>
    <dbReference type="NCBI Taxonomy" id="2055893"/>
    <lineage>
        <taxon>Archaea</taxon>
        <taxon>Methanobacteriati</taxon>
        <taxon>Methanobacteriota</taxon>
        <taxon>Stenosarchaea group</taxon>
        <taxon>Halobacteria</taxon>
        <taxon>Halobacteriales</taxon>
        <taxon>Haloferacaceae</taxon>
        <taxon>Halalkaliarchaeum</taxon>
    </lineage>
</organism>
<feature type="region of interest" description="Disordered" evidence="3">
    <location>
        <begin position="1"/>
        <end position="21"/>
    </location>
</feature>
<dbReference type="InterPro" id="IPR036388">
    <property type="entry name" value="WH-like_DNA-bd_sf"/>
</dbReference>
<dbReference type="InterPro" id="IPR013324">
    <property type="entry name" value="RNA_pol_sigma_r3/r4-like"/>
</dbReference>
<dbReference type="PANTHER" id="PTHR34236:SF1">
    <property type="entry name" value="DIMETHYL SULFOXIDE REDUCTASE TRANSCRIPTIONAL ACTIVATOR"/>
    <property type="match status" value="1"/>
</dbReference>
<name>A0A343TKU8_9EURY</name>
<dbReference type="SUPFAM" id="SSF88659">
    <property type="entry name" value="Sigma3 and sigma4 domains of RNA polymerase sigma factors"/>
    <property type="match status" value="1"/>
</dbReference>
<dbReference type="GeneID" id="80535348"/>
<dbReference type="OrthoDB" id="156233at2157"/>
<reference evidence="6" key="1">
    <citation type="submission" date="2017-11" db="EMBL/GenBank/DDBJ databases">
        <title>Phenotypic and genomic properties of facultatively anaerobic sulfur-reducing natronoarchaea from hypersaline soda lakes.</title>
        <authorList>
            <person name="Sorokin D.Y."/>
            <person name="Kublanov I.V."/>
            <person name="Roman P."/>
            <person name="Sinninghe Damste J.S."/>
            <person name="Golyshin P.N."/>
            <person name="Rojo D."/>
            <person name="Ciordia S."/>
            <person name="Mena M.D.C."/>
            <person name="Ferrer M."/>
            <person name="Messina E."/>
            <person name="Smedile F."/>
            <person name="La Spada G."/>
            <person name="La Cono V."/>
            <person name="Yakimov M.M."/>
        </authorList>
    </citation>
    <scope>NUCLEOTIDE SEQUENCE [LARGE SCALE GENOMIC DNA]</scope>
    <source>
        <strain evidence="6">AArc-Sl</strain>
    </source>
</reference>
<evidence type="ECO:0000256" key="1">
    <source>
        <dbReference type="ARBA" id="ARBA00023015"/>
    </source>
</evidence>
<dbReference type="RefSeq" id="WP_119818775.1">
    <property type="nucleotide sequence ID" value="NZ_CP025066.1"/>
</dbReference>
<evidence type="ECO:0000256" key="3">
    <source>
        <dbReference type="SAM" id="MobiDB-lite"/>
    </source>
</evidence>
<protein>
    <submittedName>
        <fullName evidence="5">Transcriptional regulator</fullName>
    </submittedName>
</protein>
<dbReference type="Proteomes" id="UP000263012">
    <property type="component" value="Chromosome"/>
</dbReference>
<proteinExistence type="predicted"/>
<feature type="compositionally biased region" description="Basic and acidic residues" evidence="3">
    <location>
        <begin position="11"/>
        <end position="21"/>
    </location>
</feature>
<dbReference type="PANTHER" id="PTHR34236">
    <property type="entry name" value="DIMETHYL SULFOXIDE REDUCTASE TRANSCRIPTIONAL ACTIVATOR"/>
    <property type="match status" value="1"/>
</dbReference>
<dbReference type="Gene3D" id="1.10.10.10">
    <property type="entry name" value="Winged helix-like DNA-binding domain superfamily/Winged helix DNA-binding domain"/>
    <property type="match status" value="1"/>
</dbReference>
<evidence type="ECO:0000259" key="4">
    <source>
        <dbReference type="Pfam" id="PF04967"/>
    </source>
</evidence>
<dbReference type="KEGG" id="hdf:AArcSl_2095"/>
<keyword evidence="1" id="KW-0805">Transcription regulation</keyword>
<feature type="domain" description="HTH bat-type" evidence="4">
    <location>
        <begin position="84"/>
        <end position="135"/>
    </location>
</feature>
<dbReference type="InterPro" id="IPR007050">
    <property type="entry name" value="HTH_bacterioopsin"/>
</dbReference>
<dbReference type="EMBL" id="CP025066">
    <property type="protein sequence ID" value="AUX09720.1"/>
    <property type="molecule type" value="Genomic_DNA"/>
</dbReference>
<evidence type="ECO:0000256" key="2">
    <source>
        <dbReference type="ARBA" id="ARBA00023163"/>
    </source>
</evidence>
<evidence type="ECO:0000313" key="5">
    <source>
        <dbReference type="EMBL" id="AUX09720.1"/>
    </source>
</evidence>
<keyword evidence="2" id="KW-0804">Transcription</keyword>
<sequence length="150" mass="16378">MSGNVTGEADVVEKRDETAPEGEILGREFTEDGRVLISFSVPEPADVITILNCGQKNDLDIQNVGVIDPSSSDTCPVHVDIGMLTQTQWETLELAFAKDYYQKPRGTSLEELANELGVSKSAVSQRLNGAERKLVQAVFQSMPLDHGTDR</sequence>
<accession>A0A343TKU8</accession>
<gene>
    <name evidence="5" type="ORF">AArcSl_2095</name>
</gene>
<keyword evidence="6" id="KW-1185">Reference proteome</keyword>
<evidence type="ECO:0000313" key="6">
    <source>
        <dbReference type="Proteomes" id="UP000263012"/>
    </source>
</evidence>
<dbReference type="Pfam" id="PF04967">
    <property type="entry name" value="HTH_10"/>
    <property type="match status" value="1"/>
</dbReference>
<dbReference type="AlphaFoldDB" id="A0A343TKU8"/>